<dbReference type="InterPro" id="IPR013762">
    <property type="entry name" value="Integrase-like_cat_sf"/>
</dbReference>
<feature type="compositionally biased region" description="Acidic residues" evidence="3">
    <location>
        <begin position="348"/>
        <end position="358"/>
    </location>
</feature>
<dbReference type="InterPro" id="IPR050090">
    <property type="entry name" value="Tyrosine_recombinase_XerCD"/>
</dbReference>
<keyword evidence="2" id="KW-0233">DNA recombination</keyword>
<gene>
    <name evidence="4" type="ORF">PACLA_8A012993</name>
</gene>
<evidence type="ECO:0000256" key="3">
    <source>
        <dbReference type="SAM" id="MobiDB-lite"/>
    </source>
</evidence>
<dbReference type="GO" id="GO:0006310">
    <property type="term" value="P:DNA recombination"/>
    <property type="evidence" value="ECO:0007669"/>
    <property type="project" value="UniProtKB-KW"/>
</dbReference>
<dbReference type="GO" id="GO:0003677">
    <property type="term" value="F:DNA binding"/>
    <property type="evidence" value="ECO:0007669"/>
    <property type="project" value="UniProtKB-KW"/>
</dbReference>
<dbReference type="Proteomes" id="UP001152795">
    <property type="component" value="Unassembled WGS sequence"/>
</dbReference>
<evidence type="ECO:0000313" key="5">
    <source>
        <dbReference type="Proteomes" id="UP001152795"/>
    </source>
</evidence>
<dbReference type="Gene3D" id="1.10.443.10">
    <property type="entry name" value="Intergrase catalytic core"/>
    <property type="match status" value="1"/>
</dbReference>
<name>A0A7D9H8Z3_PARCT</name>
<comment type="caution">
    <text evidence="4">The sequence shown here is derived from an EMBL/GenBank/DDBJ whole genome shotgun (WGS) entry which is preliminary data.</text>
</comment>
<organism evidence="4 5">
    <name type="scientific">Paramuricea clavata</name>
    <name type="common">Red gorgonian</name>
    <name type="synonym">Violescent sea-whip</name>
    <dbReference type="NCBI Taxonomy" id="317549"/>
    <lineage>
        <taxon>Eukaryota</taxon>
        <taxon>Metazoa</taxon>
        <taxon>Cnidaria</taxon>
        <taxon>Anthozoa</taxon>
        <taxon>Octocorallia</taxon>
        <taxon>Malacalcyonacea</taxon>
        <taxon>Plexauridae</taxon>
        <taxon>Paramuricea</taxon>
    </lineage>
</organism>
<dbReference type="AlphaFoldDB" id="A0A7D9H8Z3"/>
<protein>
    <submittedName>
        <fullName evidence="4">Neurofilament medium polypeptide</fullName>
    </submittedName>
</protein>
<proteinExistence type="predicted"/>
<evidence type="ECO:0000256" key="2">
    <source>
        <dbReference type="ARBA" id="ARBA00023172"/>
    </source>
</evidence>
<evidence type="ECO:0000256" key="1">
    <source>
        <dbReference type="ARBA" id="ARBA00023125"/>
    </source>
</evidence>
<dbReference type="EMBL" id="CACRXK020000130">
    <property type="protein sequence ID" value="CAB3978646.1"/>
    <property type="molecule type" value="Genomic_DNA"/>
</dbReference>
<keyword evidence="5" id="KW-1185">Reference proteome</keyword>
<dbReference type="PANTHER" id="PTHR30349">
    <property type="entry name" value="PHAGE INTEGRASE-RELATED"/>
    <property type="match status" value="1"/>
</dbReference>
<dbReference type="OrthoDB" id="5990091at2759"/>
<dbReference type="GO" id="GO:0015074">
    <property type="term" value="P:DNA integration"/>
    <property type="evidence" value="ECO:0007669"/>
    <property type="project" value="InterPro"/>
</dbReference>
<sequence length="548" mass="62786">MRSPDGGKRDEKTILQHSAQLWSILLAIDSSCDINSLLDMMLIRNIFLETYVKNKKYEAVAIKSYLMSLRHFYSFLLSEKPDGVEFNVEDINVKREKIHFWSTTYKRDSCTRRWQKLEEDTENLLTSESIQNFEKSEAAREAIKIIGQYSYPTETAPVVQALYILARDFLLVELFIDNANRPGILSFMTTDKFHNMGEEDGTYVIAVKKHKTAHVHRPAYIVLSKKLKAWMHVFVEVMRPAVTDSDTSTSSVFLTWNSRSMTSGQVNKAVQSVFKKAGVDIKVTSTLFRKAAVTKMHESNPELSEKLAGLMSHNESTAKKYYLLWEKTKASIEASAKLGKLMRNQENSADESEADVSEDFNKSETKRRTPWKDDEIQIVNETFKEELKLKTITMGIVRDKVENSEQLDGMSPRRVYDRLKRELNKKQLNANEEVIHVLPTACESLNDRLERMASNSHGQTSYSAKDEQSSPSVISPTEFANTDLFSDSNLTSMKKIFADMIVNKPISKSEIKKRCSESKEGKPLISKLSVSQIMNRIKYERRKIRSAK</sequence>
<dbReference type="InterPro" id="IPR011010">
    <property type="entry name" value="DNA_brk_join_enz"/>
</dbReference>
<reference evidence="4" key="1">
    <citation type="submission" date="2020-04" db="EMBL/GenBank/DDBJ databases">
        <authorList>
            <person name="Alioto T."/>
            <person name="Alioto T."/>
            <person name="Gomez Garrido J."/>
        </authorList>
    </citation>
    <scope>NUCLEOTIDE SEQUENCE</scope>
    <source>
        <strain evidence="4">A484AB</strain>
    </source>
</reference>
<dbReference type="SUPFAM" id="SSF56349">
    <property type="entry name" value="DNA breaking-rejoining enzymes"/>
    <property type="match status" value="1"/>
</dbReference>
<keyword evidence="1" id="KW-0238">DNA-binding</keyword>
<dbReference type="PANTHER" id="PTHR30349:SF41">
    <property type="entry name" value="INTEGRASE_RECOMBINASE PROTEIN MJ0367-RELATED"/>
    <property type="match status" value="1"/>
</dbReference>
<accession>A0A7D9H8Z3</accession>
<feature type="compositionally biased region" description="Basic and acidic residues" evidence="3">
    <location>
        <begin position="359"/>
        <end position="369"/>
    </location>
</feature>
<evidence type="ECO:0000313" key="4">
    <source>
        <dbReference type="EMBL" id="CAB3978646.1"/>
    </source>
</evidence>
<feature type="region of interest" description="Disordered" evidence="3">
    <location>
        <begin position="454"/>
        <end position="473"/>
    </location>
</feature>
<feature type="region of interest" description="Disordered" evidence="3">
    <location>
        <begin position="343"/>
        <end position="369"/>
    </location>
</feature>